<reference evidence="1 2" key="1">
    <citation type="submission" date="2014-08" db="EMBL/GenBank/DDBJ databases">
        <title>Methylacidiphilum kamchatkense strain Kam1 draft genome sequence.</title>
        <authorList>
            <person name="Birkeland N.-K."/>
            <person name="Erikstad H.A."/>
        </authorList>
    </citation>
    <scope>NUCLEOTIDE SEQUENCE [LARGE SCALE GENOMIC DNA]</scope>
    <source>
        <strain evidence="1 2">Kam1</strain>
    </source>
</reference>
<dbReference type="Gene3D" id="3.90.1720.10">
    <property type="entry name" value="endopeptidase domain like (from Nostoc punctiforme)"/>
    <property type="match status" value="1"/>
</dbReference>
<name>A0ABR4ZV32_9BACT</name>
<proteinExistence type="predicted"/>
<accession>A0ABR4ZV32</accession>
<organism evidence="1 2">
    <name type="scientific">Methylacidiphilum kamchatkense Kam1</name>
    <dbReference type="NCBI Taxonomy" id="1202785"/>
    <lineage>
        <taxon>Bacteria</taxon>
        <taxon>Pseudomonadati</taxon>
        <taxon>Verrucomicrobiota</taxon>
        <taxon>Methylacidiphilae</taxon>
        <taxon>Methylacidiphilales</taxon>
        <taxon>Methylacidiphilaceae</taxon>
        <taxon>Methylacidiphilum (ex Ratnadevi et al. 2023)</taxon>
    </lineage>
</organism>
<dbReference type="RefSeq" id="WP_039721956.1">
    <property type="nucleotide sequence ID" value="NZ_JQNX01000007.1"/>
</dbReference>
<evidence type="ECO:0000313" key="1">
    <source>
        <dbReference type="EMBL" id="KIE58104.1"/>
    </source>
</evidence>
<evidence type="ECO:0008006" key="3">
    <source>
        <dbReference type="Google" id="ProtNLM"/>
    </source>
</evidence>
<comment type="caution">
    <text evidence="1">The sequence shown here is derived from an EMBL/GenBank/DDBJ whole genome shotgun (WGS) entry which is preliminary data.</text>
</comment>
<dbReference type="EMBL" id="JQNX01000007">
    <property type="protein sequence ID" value="KIE58104.1"/>
    <property type="molecule type" value="Genomic_DNA"/>
</dbReference>
<keyword evidence="2" id="KW-1185">Reference proteome</keyword>
<dbReference type="Proteomes" id="UP000031594">
    <property type="component" value="Unassembled WGS sequence"/>
</dbReference>
<evidence type="ECO:0000313" key="2">
    <source>
        <dbReference type="Proteomes" id="UP000031594"/>
    </source>
</evidence>
<protein>
    <recommendedName>
        <fullName evidence="3">NlpC/P60 domain-containing protein</fullName>
    </recommendedName>
</protein>
<sequence>MGSRFSVYLLVGIIAFLFLGRTEQLFAKASKEPCKKIKSFTPPCANNVVIVNKKEFESSLPKRRKTSGGMCARVVRTCIEKLIGRPLDRKDYAKEYGEALVKTGLYREQSPQAQPRDFDVHILYPRKKSHYGHMEIYYKGKWYSDFYQKASLWQLWPKEYSKVKLYRLAYERVVIPPQNSTIQKRSKPSTRLAQSPVY</sequence>
<gene>
    <name evidence="1" type="ORF">A946_09370</name>
</gene>